<name>A0A397G722_9GLOM</name>
<feature type="region of interest" description="Disordered" evidence="6">
    <location>
        <begin position="154"/>
        <end position="227"/>
    </location>
</feature>
<dbReference type="Gene3D" id="3.30.40.10">
    <property type="entry name" value="Zinc/RING finger domain, C3HC4 (zinc finger)"/>
    <property type="match status" value="1"/>
</dbReference>
<keyword evidence="3" id="KW-0862">Zinc</keyword>
<proteinExistence type="predicted"/>
<accession>A0A397G722</accession>
<evidence type="ECO:0000259" key="7">
    <source>
        <dbReference type="PROSITE" id="PS50089"/>
    </source>
</evidence>
<dbReference type="PANTHER" id="PTHR22663">
    <property type="entry name" value="RING FINGER PROTEIN NARYA-RELATED"/>
    <property type="match status" value="1"/>
</dbReference>
<dbReference type="GO" id="GO:0008270">
    <property type="term" value="F:zinc ion binding"/>
    <property type="evidence" value="ECO:0007669"/>
    <property type="project" value="UniProtKB-KW"/>
</dbReference>
<feature type="region of interest" description="Disordered" evidence="6">
    <location>
        <begin position="331"/>
        <end position="364"/>
    </location>
</feature>
<dbReference type="SMART" id="SM00184">
    <property type="entry name" value="RING"/>
    <property type="match status" value="1"/>
</dbReference>
<dbReference type="InterPro" id="IPR001841">
    <property type="entry name" value="Znf_RING"/>
</dbReference>
<evidence type="ECO:0000256" key="3">
    <source>
        <dbReference type="ARBA" id="ARBA00022833"/>
    </source>
</evidence>
<reference evidence="8 9" key="1">
    <citation type="submission" date="2018-08" db="EMBL/GenBank/DDBJ databases">
        <title>Genome and evolution of the arbuscular mycorrhizal fungus Diversispora epigaea (formerly Glomus versiforme) and its bacterial endosymbionts.</title>
        <authorList>
            <person name="Sun X."/>
            <person name="Fei Z."/>
            <person name="Harrison M."/>
        </authorList>
    </citation>
    <scope>NUCLEOTIDE SEQUENCE [LARGE SCALE GENOMIC DNA]</scope>
    <source>
        <strain evidence="8 9">IT104</strain>
    </source>
</reference>
<evidence type="ECO:0000256" key="1">
    <source>
        <dbReference type="ARBA" id="ARBA00022723"/>
    </source>
</evidence>
<dbReference type="Pfam" id="PF14634">
    <property type="entry name" value="zf-RING_5"/>
    <property type="match status" value="1"/>
</dbReference>
<evidence type="ECO:0000256" key="5">
    <source>
        <dbReference type="PROSITE-ProRule" id="PRU00175"/>
    </source>
</evidence>
<dbReference type="Proteomes" id="UP000266861">
    <property type="component" value="Unassembled WGS sequence"/>
</dbReference>
<feature type="domain" description="RING-type" evidence="7">
    <location>
        <begin position="8"/>
        <end position="64"/>
    </location>
</feature>
<keyword evidence="1" id="KW-0479">Metal-binding</keyword>
<dbReference type="EMBL" id="PQFF01000554">
    <property type="protein sequence ID" value="RHZ45166.1"/>
    <property type="molecule type" value="Genomic_DNA"/>
</dbReference>
<dbReference type="STRING" id="1348612.A0A397G722"/>
<dbReference type="GO" id="GO:0007129">
    <property type="term" value="P:homologous chromosome pairing at meiosis"/>
    <property type="evidence" value="ECO:0007669"/>
    <property type="project" value="TreeGrafter"/>
</dbReference>
<organism evidence="8 9">
    <name type="scientific">Diversispora epigaea</name>
    <dbReference type="NCBI Taxonomy" id="1348612"/>
    <lineage>
        <taxon>Eukaryota</taxon>
        <taxon>Fungi</taxon>
        <taxon>Fungi incertae sedis</taxon>
        <taxon>Mucoromycota</taxon>
        <taxon>Glomeromycotina</taxon>
        <taxon>Glomeromycetes</taxon>
        <taxon>Diversisporales</taxon>
        <taxon>Diversisporaceae</taxon>
        <taxon>Diversispora</taxon>
    </lineage>
</organism>
<dbReference type="GO" id="GO:0007131">
    <property type="term" value="P:reciprocal meiotic recombination"/>
    <property type="evidence" value="ECO:0007669"/>
    <property type="project" value="InterPro"/>
</dbReference>
<dbReference type="InterPro" id="IPR017907">
    <property type="entry name" value="Znf_RING_CS"/>
</dbReference>
<sequence length="364" mass="41927">MYIEFLHCNACFSYSANSEQTRFWLTECGHVVCHKCLNKGSIDIKKKVNSSSSPSNDHNCPVCNTKCSAVELTEKLPPNLGMFFRPAHEILGEAADVLKFQQTNTFSLLNFLKDKVIKQKQMLDKAKNELLQHKDLKNQLLTLKDENQRLKTQLQEIHSSSSISIKKKVESSPLRPKEHHGHNGHNVSPREIRKSSNCVHHHHHQSPTSKPRTPNPPSRLSLQNTNSPARATYQEQNHEYHYHRNDTNQSPYNAHNAHNEDGGERTYYQYEQQPPPGDLSNLNNTFNQFTPRLSVQSFSKQRMTWNEFYNNNSNNNFLRNVVPETNFQSSSRLFSSRPYSSDFTTQNPPRTPVTRKRGALPGYK</sequence>
<dbReference type="PROSITE" id="PS00518">
    <property type="entry name" value="ZF_RING_1"/>
    <property type="match status" value="1"/>
</dbReference>
<dbReference type="PROSITE" id="PS50089">
    <property type="entry name" value="ZF_RING_2"/>
    <property type="match status" value="1"/>
</dbReference>
<dbReference type="PANTHER" id="PTHR22663:SF17">
    <property type="entry name" value="RING FINGER PROTEIN NARYA-RELATED"/>
    <property type="match status" value="1"/>
</dbReference>
<keyword evidence="4" id="KW-0469">Meiosis</keyword>
<evidence type="ECO:0000313" key="9">
    <source>
        <dbReference type="Proteomes" id="UP000266861"/>
    </source>
</evidence>
<feature type="compositionally biased region" description="Polar residues" evidence="6">
    <location>
        <begin position="206"/>
        <end position="227"/>
    </location>
</feature>
<dbReference type="GO" id="GO:0000795">
    <property type="term" value="C:synaptonemal complex"/>
    <property type="evidence" value="ECO:0007669"/>
    <property type="project" value="InterPro"/>
</dbReference>
<evidence type="ECO:0000256" key="2">
    <source>
        <dbReference type="ARBA" id="ARBA00022771"/>
    </source>
</evidence>
<evidence type="ECO:0000256" key="6">
    <source>
        <dbReference type="SAM" id="MobiDB-lite"/>
    </source>
</evidence>
<dbReference type="AlphaFoldDB" id="A0A397G722"/>
<protein>
    <recommendedName>
        <fullName evidence="7">RING-type domain-containing protein</fullName>
    </recommendedName>
</protein>
<evidence type="ECO:0000256" key="4">
    <source>
        <dbReference type="ARBA" id="ARBA00023254"/>
    </source>
</evidence>
<dbReference type="SUPFAM" id="SSF57850">
    <property type="entry name" value="RING/U-box"/>
    <property type="match status" value="1"/>
</dbReference>
<gene>
    <name evidence="8" type="ORF">Glove_688g33</name>
</gene>
<dbReference type="OrthoDB" id="2535391at2759"/>
<evidence type="ECO:0000313" key="8">
    <source>
        <dbReference type="EMBL" id="RHZ45166.1"/>
    </source>
</evidence>
<comment type="caution">
    <text evidence="8">The sequence shown here is derived from an EMBL/GenBank/DDBJ whole genome shotgun (WGS) entry which is preliminary data.</text>
</comment>
<dbReference type="InterPro" id="IPR013083">
    <property type="entry name" value="Znf_RING/FYVE/PHD"/>
</dbReference>
<dbReference type="InterPro" id="IPR042123">
    <property type="entry name" value="Zip3/RNF212-like"/>
</dbReference>
<feature type="compositionally biased region" description="Low complexity" evidence="6">
    <location>
        <begin position="331"/>
        <end position="341"/>
    </location>
</feature>
<dbReference type="GO" id="GO:0019789">
    <property type="term" value="F:SUMO transferase activity"/>
    <property type="evidence" value="ECO:0007669"/>
    <property type="project" value="InterPro"/>
</dbReference>
<keyword evidence="9" id="KW-1185">Reference proteome</keyword>
<keyword evidence="2 5" id="KW-0863">Zinc-finger</keyword>
<dbReference type="GO" id="GO:0016925">
    <property type="term" value="P:protein sumoylation"/>
    <property type="evidence" value="ECO:0007669"/>
    <property type="project" value="TreeGrafter"/>
</dbReference>